<dbReference type="InterPro" id="IPR001570">
    <property type="entry name" value="Peptidase_M4_C_domain"/>
</dbReference>
<dbReference type="CDD" id="cd09597">
    <property type="entry name" value="M4_TLP"/>
    <property type="match status" value="1"/>
</dbReference>
<dbReference type="Proteomes" id="UP001243364">
    <property type="component" value="Unassembled WGS sequence"/>
</dbReference>
<evidence type="ECO:0000256" key="5">
    <source>
        <dbReference type="ARBA" id="ARBA00022801"/>
    </source>
</evidence>
<dbReference type="PANTHER" id="PTHR33794:SF1">
    <property type="entry name" value="BACILLOLYSIN"/>
    <property type="match status" value="1"/>
</dbReference>
<dbReference type="GO" id="GO:0008237">
    <property type="term" value="F:metallopeptidase activity"/>
    <property type="evidence" value="ECO:0007669"/>
    <property type="project" value="UniProtKB-KW"/>
</dbReference>
<evidence type="ECO:0000256" key="3">
    <source>
        <dbReference type="ARBA" id="ARBA00022723"/>
    </source>
</evidence>
<feature type="domain" description="Peptidase M4" evidence="9">
    <location>
        <begin position="235"/>
        <end position="393"/>
    </location>
</feature>
<organism evidence="12 13">
    <name type="scientific">Streptomyces achromogenes</name>
    <dbReference type="NCBI Taxonomy" id="67255"/>
    <lineage>
        <taxon>Bacteria</taxon>
        <taxon>Bacillati</taxon>
        <taxon>Actinomycetota</taxon>
        <taxon>Actinomycetes</taxon>
        <taxon>Kitasatosporales</taxon>
        <taxon>Streptomycetaceae</taxon>
        <taxon>Streptomyces</taxon>
    </lineage>
</organism>
<dbReference type="Pfam" id="PF07504">
    <property type="entry name" value="FTP"/>
    <property type="match status" value="1"/>
</dbReference>
<dbReference type="Pfam" id="PF01447">
    <property type="entry name" value="Peptidase_M4"/>
    <property type="match status" value="1"/>
</dbReference>
<accession>A0ABU0PZ90</accession>
<dbReference type="SUPFAM" id="SSF55486">
    <property type="entry name" value="Metalloproteases ('zincins'), catalytic domain"/>
    <property type="match status" value="1"/>
</dbReference>
<evidence type="ECO:0000256" key="4">
    <source>
        <dbReference type="ARBA" id="ARBA00022729"/>
    </source>
</evidence>
<evidence type="ECO:0000256" key="6">
    <source>
        <dbReference type="ARBA" id="ARBA00022833"/>
    </source>
</evidence>
<keyword evidence="6 8" id="KW-0862">Zinc</keyword>
<dbReference type="InterPro" id="IPR050728">
    <property type="entry name" value="Zinc_Metalloprotease_M4"/>
</dbReference>
<evidence type="ECO:0000313" key="12">
    <source>
        <dbReference type="EMBL" id="MDQ0683723.1"/>
    </source>
</evidence>
<keyword evidence="2 8" id="KW-0645">Protease</keyword>
<evidence type="ECO:0000256" key="7">
    <source>
        <dbReference type="ARBA" id="ARBA00023049"/>
    </source>
</evidence>
<dbReference type="PANTHER" id="PTHR33794">
    <property type="entry name" value="BACILLOLYSIN"/>
    <property type="match status" value="1"/>
</dbReference>
<dbReference type="InterPro" id="IPR023612">
    <property type="entry name" value="Peptidase_M4"/>
</dbReference>
<feature type="domain" description="Peptidase M4 C-terminal" evidence="10">
    <location>
        <begin position="396"/>
        <end position="571"/>
    </location>
</feature>
<dbReference type="PRINTS" id="PR00730">
    <property type="entry name" value="THERMOLYSIN"/>
</dbReference>
<keyword evidence="7 8" id="KW-0482">Metalloprotease</keyword>
<evidence type="ECO:0000256" key="1">
    <source>
        <dbReference type="ARBA" id="ARBA00009388"/>
    </source>
</evidence>
<evidence type="ECO:0000259" key="9">
    <source>
        <dbReference type="Pfam" id="PF01447"/>
    </source>
</evidence>
<comment type="cofactor">
    <cofactor evidence="8">
        <name>Zn(2+)</name>
        <dbReference type="ChEBI" id="CHEBI:29105"/>
    </cofactor>
</comment>
<dbReference type="Gene3D" id="3.10.450.490">
    <property type="match status" value="1"/>
</dbReference>
<dbReference type="InterPro" id="IPR013856">
    <property type="entry name" value="Peptidase_M4_domain"/>
</dbReference>
<protein>
    <recommendedName>
        <fullName evidence="8">Neutral metalloproteinase</fullName>
        <ecNumber evidence="8">3.4.24.-</ecNumber>
    </recommendedName>
</protein>
<keyword evidence="8" id="KW-0964">Secreted</keyword>
<comment type="function">
    <text evidence="8">Extracellular zinc metalloprotease.</text>
</comment>
<keyword evidence="13" id="KW-1185">Reference proteome</keyword>
<dbReference type="EMBL" id="JAUSYA010000001">
    <property type="protein sequence ID" value="MDQ0683723.1"/>
    <property type="molecule type" value="Genomic_DNA"/>
</dbReference>
<feature type="domain" description="FTP" evidence="11">
    <location>
        <begin position="94"/>
        <end position="136"/>
    </location>
</feature>
<comment type="subcellular location">
    <subcellularLocation>
        <location evidence="8">Secreted</location>
    </subcellularLocation>
</comment>
<keyword evidence="4" id="KW-0732">Signal</keyword>
<evidence type="ECO:0000313" key="13">
    <source>
        <dbReference type="Proteomes" id="UP001243364"/>
    </source>
</evidence>
<comment type="similarity">
    <text evidence="1 8">Belongs to the peptidase M4 family.</text>
</comment>
<evidence type="ECO:0000259" key="11">
    <source>
        <dbReference type="Pfam" id="PF07504"/>
    </source>
</evidence>
<dbReference type="Pfam" id="PF02868">
    <property type="entry name" value="Peptidase_M4_C"/>
    <property type="match status" value="1"/>
</dbReference>
<keyword evidence="3" id="KW-0479">Metal-binding</keyword>
<dbReference type="EC" id="3.4.24.-" evidence="8"/>
<keyword evidence="5 8" id="KW-0378">Hydrolase</keyword>
<dbReference type="Gene3D" id="3.10.170.10">
    <property type="match status" value="1"/>
</dbReference>
<evidence type="ECO:0000256" key="8">
    <source>
        <dbReference type="RuleBase" id="RU366073"/>
    </source>
</evidence>
<name>A0ABU0PZ90_STRAH</name>
<comment type="caution">
    <text evidence="12">The sequence shown here is derived from an EMBL/GenBank/DDBJ whole genome shotgun (WGS) entry which is preliminary data.</text>
</comment>
<gene>
    <name evidence="12" type="ORF">QFZ56_002686</name>
</gene>
<dbReference type="Gene3D" id="3.10.450.40">
    <property type="match status" value="1"/>
</dbReference>
<sequence>MPGRRQRHPHARPHGAFLRRPKRLMSRIRQHVRGSRLTTTGIAVTTAALLAAALSPAAGAADRPTRATALDNAAEVLADRAAALGVTAGQATSVRDVVVDKNGAQHVRYDRTYRQLPVLGGDFVIHLAPDGTYRSADRATGAAIELPSITPKLSAPKAADVAVNALRAANLGDRLQQVKAKPQLVVDALHGAPRLAWRTNAVGLDSLGNPVARTVLTDARTGAQIDAWDALETVTGDGKSLYGGTVALETTQSGSTYQLKDPTRGNTYTGDAENKTDLCFFGICFSRAPATLFTDADNHWGTGAAADRATAAVDAQYGTNVTWDYYKNVHGRNGIGNDGKGSYNRVHYGNNYANAFWDDSCFCMTYGDGNATQLGPLVGLDVAGHEMSHGVTSKSANLTYSGESGGLNEATSDIFGSLVEFYANNSSDVGDYLIGEKIVRSGFGRDALRYMDKPSKDGNSADSWSSSVGNLDVHYSSGVANHFAYLLAEGSGTKTINGVTYNSPTSNGSTVTGIGRDKLGAIWYRALTVYMTSSTKYAGARTATLNAARDLYGAGSTEYNAVAAAWSAVNVN</sequence>
<dbReference type="Gene3D" id="1.10.390.10">
    <property type="entry name" value="Neutral Protease Domain 2"/>
    <property type="match status" value="1"/>
</dbReference>
<dbReference type="InterPro" id="IPR027268">
    <property type="entry name" value="Peptidase_M4/M1_CTD_sf"/>
</dbReference>
<evidence type="ECO:0000256" key="2">
    <source>
        <dbReference type="ARBA" id="ARBA00022670"/>
    </source>
</evidence>
<proteinExistence type="inferred from homology"/>
<reference evidence="12 13" key="1">
    <citation type="submission" date="2023-07" db="EMBL/GenBank/DDBJ databases">
        <title>Comparative genomics of wheat-associated soil bacteria to identify genetic determinants of phenazine resistance.</title>
        <authorList>
            <person name="Mouncey N."/>
        </authorList>
    </citation>
    <scope>NUCLEOTIDE SEQUENCE [LARGE SCALE GENOMIC DNA]</scope>
    <source>
        <strain evidence="12 13">W4I19-2</strain>
    </source>
</reference>
<evidence type="ECO:0000259" key="10">
    <source>
        <dbReference type="Pfam" id="PF02868"/>
    </source>
</evidence>
<dbReference type="InterPro" id="IPR011096">
    <property type="entry name" value="FTP_domain"/>
</dbReference>